<dbReference type="EMBL" id="JBHSHL010000002">
    <property type="protein sequence ID" value="MFC4803498.1"/>
    <property type="molecule type" value="Genomic_DNA"/>
</dbReference>
<evidence type="ECO:0000313" key="2">
    <source>
        <dbReference type="EMBL" id="MFC4803498.1"/>
    </source>
</evidence>
<proteinExistence type="predicted"/>
<feature type="transmembrane region" description="Helical" evidence="1">
    <location>
        <begin position="122"/>
        <end position="144"/>
    </location>
</feature>
<dbReference type="Proteomes" id="UP001595916">
    <property type="component" value="Unassembled WGS sequence"/>
</dbReference>
<reference evidence="3" key="1">
    <citation type="journal article" date="2019" name="Int. J. Syst. Evol. Microbiol.">
        <title>The Global Catalogue of Microorganisms (GCM) 10K type strain sequencing project: providing services to taxonomists for standard genome sequencing and annotation.</title>
        <authorList>
            <consortium name="The Broad Institute Genomics Platform"/>
            <consortium name="The Broad Institute Genome Sequencing Center for Infectious Disease"/>
            <person name="Wu L."/>
            <person name="Ma J."/>
        </authorList>
    </citation>
    <scope>NUCLEOTIDE SEQUENCE [LARGE SCALE GENOMIC DNA]</scope>
    <source>
        <strain evidence="3">CCUG 46385</strain>
    </source>
</reference>
<gene>
    <name evidence="2" type="ORF">ACFO4R_00235</name>
</gene>
<feature type="transmembrane region" description="Helical" evidence="1">
    <location>
        <begin position="87"/>
        <end position="110"/>
    </location>
</feature>
<comment type="caution">
    <text evidence="2">The sequence shown here is derived from an EMBL/GenBank/DDBJ whole genome shotgun (WGS) entry which is preliminary data.</text>
</comment>
<evidence type="ECO:0000256" key="1">
    <source>
        <dbReference type="SAM" id="Phobius"/>
    </source>
</evidence>
<sequence>MIGLIDSFIFNILLLITILGEFVLPWILKHFYIGYNSKTMVMSVLGSPESPVRWIYNAWLVWLGAFLLLASVVIFKNNITVSSVLAVLTFISISAFAVGAGILSGIFSVNESKEKVTIASKIHGAGSAIGFMTLLFFPLLQCILAFKSNDIIQGTVCAISFVLAMLFFVFFIMGDKDNFKDTAFSYEGLWERLSLFFMYVPFLYIAIDNLFIV</sequence>
<protein>
    <submittedName>
        <fullName evidence="2">DUF998 domain-containing protein</fullName>
    </submittedName>
</protein>
<keyword evidence="1" id="KW-0472">Membrane</keyword>
<keyword evidence="1" id="KW-0812">Transmembrane</keyword>
<dbReference type="RefSeq" id="WP_276959844.1">
    <property type="nucleotide sequence ID" value="NZ_JBHSHL010000002.1"/>
</dbReference>
<evidence type="ECO:0000313" key="3">
    <source>
        <dbReference type="Proteomes" id="UP001595916"/>
    </source>
</evidence>
<name>A0ABV9QI34_9FIRM</name>
<feature type="transmembrane region" description="Helical" evidence="1">
    <location>
        <begin position="12"/>
        <end position="34"/>
    </location>
</feature>
<accession>A0ABV9QI34</accession>
<feature type="transmembrane region" description="Helical" evidence="1">
    <location>
        <begin position="193"/>
        <end position="212"/>
    </location>
</feature>
<keyword evidence="1" id="KW-1133">Transmembrane helix</keyword>
<keyword evidence="3" id="KW-1185">Reference proteome</keyword>
<dbReference type="Pfam" id="PF06197">
    <property type="entry name" value="DUF998"/>
    <property type="match status" value="1"/>
</dbReference>
<dbReference type="InterPro" id="IPR009339">
    <property type="entry name" value="DUF998"/>
</dbReference>
<feature type="transmembrane region" description="Helical" evidence="1">
    <location>
        <begin position="54"/>
        <end position="75"/>
    </location>
</feature>
<feature type="transmembrane region" description="Helical" evidence="1">
    <location>
        <begin position="151"/>
        <end position="173"/>
    </location>
</feature>
<organism evidence="2 3">
    <name type="scientific">Filifactor villosus</name>
    <dbReference type="NCBI Taxonomy" id="29374"/>
    <lineage>
        <taxon>Bacteria</taxon>
        <taxon>Bacillati</taxon>
        <taxon>Bacillota</taxon>
        <taxon>Clostridia</taxon>
        <taxon>Peptostreptococcales</taxon>
        <taxon>Filifactoraceae</taxon>
        <taxon>Filifactor</taxon>
    </lineage>
</organism>